<dbReference type="InterPro" id="IPR013929">
    <property type="entry name" value="RPAP1_C"/>
</dbReference>
<feature type="region of interest" description="Disordered" evidence="2">
    <location>
        <begin position="153"/>
        <end position="255"/>
    </location>
</feature>
<dbReference type="PANTHER" id="PTHR21483">
    <property type="entry name" value="RNA POLYMERASE II-ASSOCIATED PROTEIN 1"/>
    <property type="match status" value="1"/>
</dbReference>
<dbReference type="GO" id="GO:0006366">
    <property type="term" value="P:transcription by RNA polymerase II"/>
    <property type="evidence" value="ECO:0007669"/>
    <property type="project" value="InterPro"/>
</dbReference>
<dbReference type="InterPro" id="IPR013930">
    <property type="entry name" value="RPAP1_N"/>
</dbReference>
<comment type="similarity">
    <text evidence="1">Belongs to the RPAP1 family.</text>
</comment>
<accession>A0A517LQG4</accession>
<feature type="region of interest" description="Disordered" evidence="2">
    <location>
        <begin position="62"/>
        <end position="106"/>
    </location>
</feature>
<name>A0A517LQG4_9PEZI</name>
<evidence type="ECO:0000259" key="3">
    <source>
        <dbReference type="Pfam" id="PF08620"/>
    </source>
</evidence>
<proteinExistence type="inferred from homology"/>
<dbReference type="EMBL" id="CP042203">
    <property type="protein sequence ID" value="QDS77894.1"/>
    <property type="molecule type" value="Genomic_DNA"/>
</dbReference>
<evidence type="ECO:0000313" key="5">
    <source>
        <dbReference type="EMBL" id="QDS77894.1"/>
    </source>
</evidence>
<keyword evidence="6" id="KW-1185">Reference proteome</keyword>
<gene>
    <name evidence="5" type="ORF">FKW77_000576</name>
</gene>
<dbReference type="Proteomes" id="UP000316270">
    <property type="component" value="Chromosome 19"/>
</dbReference>
<feature type="compositionally biased region" description="Polar residues" evidence="2">
    <location>
        <begin position="62"/>
        <end position="72"/>
    </location>
</feature>
<dbReference type="Pfam" id="PF08620">
    <property type="entry name" value="RPAP1_C"/>
    <property type="match status" value="1"/>
</dbReference>
<dbReference type="Pfam" id="PF08621">
    <property type="entry name" value="RPAP1_N"/>
    <property type="match status" value="1"/>
</dbReference>
<dbReference type="PANTHER" id="PTHR21483:SF18">
    <property type="entry name" value="RNA POLYMERASE II-ASSOCIATED PROTEIN 1"/>
    <property type="match status" value="1"/>
</dbReference>
<dbReference type="OrthoDB" id="348201at2759"/>
<dbReference type="STRING" id="50376.A0A517LQG4"/>
<evidence type="ECO:0000259" key="4">
    <source>
        <dbReference type="Pfam" id="PF08621"/>
    </source>
</evidence>
<feature type="domain" description="RPAP1 N-terminal" evidence="4">
    <location>
        <begin position="109"/>
        <end position="152"/>
    </location>
</feature>
<organism evidence="5 6">
    <name type="scientific">Venturia effusa</name>
    <dbReference type="NCBI Taxonomy" id="50376"/>
    <lineage>
        <taxon>Eukaryota</taxon>
        <taxon>Fungi</taxon>
        <taxon>Dikarya</taxon>
        <taxon>Ascomycota</taxon>
        <taxon>Pezizomycotina</taxon>
        <taxon>Dothideomycetes</taxon>
        <taxon>Pleosporomycetidae</taxon>
        <taxon>Venturiales</taxon>
        <taxon>Venturiaceae</taxon>
        <taxon>Venturia</taxon>
    </lineage>
</organism>
<dbReference type="InterPro" id="IPR039913">
    <property type="entry name" value="RPAP1/Rba50"/>
</dbReference>
<protein>
    <recommendedName>
        <fullName evidence="7">Transcription factor Rba50</fullName>
    </recommendedName>
</protein>
<sequence length="443" mass="48845">MATLRGERFEIDLDDDGIAPRMQDVNSGSNFIGDVLERETTTVKPPTFKSGVTGFPAHKVRTGQSRFKQNRNGRAPDEDVRPSRNVPRPQPLGTSLLSRGPDEADEKWRIDQENRRTIAEMSPAEIEAERQELFSGLSPALLEKLLKRANIDDEPSRPSKLERKPQVVQERPSKVKRKVSFALPETAPEEERRGATAKRHSISDSPKIPPEISQTPLTTDLELPPQSLPDPASINDGGSVHFPTAPAPELDPNSESFLEDLHTKYFPNLAHDPSKLSWMSKATEDEDASYAPSQEDLVPADLRFDFKGALIPPSLSNTLPTDLGLHHHGLAPSAAGYTIPELALLARSTYPAQRCIAFQTLGRILYRLGIGEFGDESNLGVQGVAGEKAILARGLWNAVEEGKVVDLMTGESKRERGHMTSIAMAQEAVWNWRRGGGRKRKAV</sequence>
<feature type="compositionally biased region" description="Basic and acidic residues" evidence="2">
    <location>
        <begin position="153"/>
        <end position="165"/>
    </location>
</feature>
<evidence type="ECO:0000313" key="6">
    <source>
        <dbReference type="Proteomes" id="UP000316270"/>
    </source>
</evidence>
<evidence type="ECO:0008006" key="7">
    <source>
        <dbReference type="Google" id="ProtNLM"/>
    </source>
</evidence>
<dbReference type="AlphaFoldDB" id="A0A517LQG4"/>
<reference evidence="5 6" key="1">
    <citation type="submission" date="2019-07" db="EMBL/GenBank/DDBJ databases">
        <title>Finished genome of Venturia effusa.</title>
        <authorList>
            <person name="Young C.A."/>
            <person name="Cox M.P."/>
            <person name="Ganley A.R.D."/>
            <person name="David W.J."/>
        </authorList>
    </citation>
    <scope>NUCLEOTIDE SEQUENCE [LARGE SCALE GENOMIC DNA]</scope>
    <source>
        <strain evidence="6">albino</strain>
    </source>
</reference>
<feature type="domain" description="RPAP1 C-terminal" evidence="3">
    <location>
        <begin position="301"/>
        <end position="368"/>
    </location>
</feature>
<evidence type="ECO:0000256" key="2">
    <source>
        <dbReference type="SAM" id="MobiDB-lite"/>
    </source>
</evidence>
<evidence type="ECO:0000256" key="1">
    <source>
        <dbReference type="ARBA" id="ARBA00009953"/>
    </source>
</evidence>